<gene>
    <name evidence="2" type="ORF">GCM10023211_02930</name>
</gene>
<feature type="chain" id="PRO_5047477849" evidence="1">
    <location>
        <begin position="25"/>
        <end position="212"/>
    </location>
</feature>
<sequence>MTQRLCFIVIFGLLVGCSSQQQLASLSEIEGLSLTQDSFGHEVIDKYKMVRPIAEIENSLSLCIAQELDNSPVVLNNLSNSQARFYYGWPYYGFIDEFPSQQSVTTNGGETIKLIEKNQVVANAITDYVYQSFSDMKYFVGYTVTATQNKNSIHYLFSNIKQAKQYTGSVANDGFESVRTLKNTHPDLVIEALNKQVDKIQQCLVNKQSTNS</sequence>
<dbReference type="Proteomes" id="UP001500171">
    <property type="component" value="Unassembled WGS sequence"/>
</dbReference>
<evidence type="ECO:0000313" key="3">
    <source>
        <dbReference type="Proteomes" id="UP001500171"/>
    </source>
</evidence>
<feature type="signal peptide" evidence="1">
    <location>
        <begin position="1"/>
        <end position="24"/>
    </location>
</feature>
<dbReference type="RefSeq" id="WP_345487996.1">
    <property type="nucleotide sequence ID" value="NZ_BAABHY010000001.1"/>
</dbReference>
<evidence type="ECO:0000313" key="2">
    <source>
        <dbReference type="EMBL" id="GAA5104778.1"/>
    </source>
</evidence>
<name>A0ABP9N328_9GAMM</name>
<dbReference type="EMBL" id="BAABHY010000001">
    <property type="protein sequence ID" value="GAA5104778.1"/>
    <property type="molecule type" value="Genomic_DNA"/>
</dbReference>
<organism evidence="2 3">
    <name type="scientific">Orbus sasakiae</name>
    <dbReference type="NCBI Taxonomy" id="1078475"/>
    <lineage>
        <taxon>Bacteria</taxon>
        <taxon>Pseudomonadati</taxon>
        <taxon>Pseudomonadota</taxon>
        <taxon>Gammaproteobacteria</taxon>
        <taxon>Orbales</taxon>
        <taxon>Orbaceae</taxon>
        <taxon>Orbus</taxon>
    </lineage>
</organism>
<keyword evidence="1" id="KW-0732">Signal</keyword>
<proteinExistence type="predicted"/>
<dbReference type="PROSITE" id="PS51257">
    <property type="entry name" value="PROKAR_LIPOPROTEIN"/>
    <property type="match status" value="1"/>
</dbReference>
<comment type="caution">
    <text evidence="2">The sequence shown here is derived from an EMBL/GenBank/DDBJ whole genome shotgun (WGS) entry which is preliminary data.</text>
</comment>
<keyword evidence="3" id="KW-1185">Reference proteome</keyword>
<evidence type="ECO:0000256" key="1">
    <source>
        <dbReference type="SAM" id="SignalP"/>
    </source>
</evidence>
<protein>
    <submittedName>
        <fullName evidence="2">Uncharacterized protein</fullName>
    </submittedName>
</protein>
<accession>A0ABP9N328</accession>
<reference evidence="3" key="1">
    <citation type="journal article" date="2019" name="Int. J. Syst. Evol. Microbiol.">
        <title>The Global Catalogue of Microorganisms (GCM) 10K type strain sequencing project: providing services to taxonomists for standard genome sequencing and annotation.</title>
        <authorList>
            <consortium name="The Broad Institute Genomics Platform"/>
            <consortium name="The Broad Institute Genome Sequencing Center for Infectious Disease"/>
            <person name="Wu L."/>
            <person name="Ma J."/>
        </authorList>
    </citation>
    <scope>NUCLEOTIDE SEQUENCE [LARGE SCALE GENOMIC DNA]</scope>
    <source>
        <strain evidence="3">JCM 18050</strain>
    </source>
</reference>